<proteinExistence type="predicted"/>
<dbReference type="Proteomes" id="UP000237350">
    <property type="component" value="Unassembled WGS sequence"/>
</dbReference>
<dbReference type="EMBL" id="LPWH01000112">
    <property type="protein sequence ID" value="POQ98948.1"/>
    <property type="molecule type" value="Genomic_DNA"/>
</dbReference>
<dbReference type="CDD" id="cd00882">
    <property type="entry name" value="Ras_like_GTPase"/>
    <property type="match status" value="1"/>
</dbReference>
<dbReference type="OrthoDB" id="9255830at2"/>
<evidence type="ECO:0000256" key="1">
    <source>
        <dbReference type="SAM" id="MobiDB-lite"/>
    </source>
</evidence>
<evidence type="ECO:0000313" key="3">
    <source>
        <dbReference type="Proteomes" id="UP000237350"/>
    </source>
</evidence>
<accession>A0A2S4JHB1</accession>
<protein>
    <submittedName>
        <fullName evidence="2">Uncharacterized protein</fullName>
    </submittedName>
</protein>
<sequence>MDRDDAHPPIPYPEDTAPLLLVAGAPGTGKTSLVRAIFGDEDPLPGENTDDPGPLLQITETRHISRTLQETSRSDAPDGAFHLIWYCLAGDDPGPIAHHVEVIAGIASGTGRTEPGQDHRGENSRKTIATVAAVITRCDLDPFSPLSGRGPASGAGPSLERALKKAGLPCPVFETTADPEIPLDLRALTEWSLRELPREGHRRAFNRSRHRTLKRNLALAYSVWQERRRKEIIYLRFGRGDPAGRGGSAFARTSWPGQAPPKGSGAE</sequence>
<comment type="caution">
    <text evidence="2">The sequence shown here is derived from an EMBL/GenBank/DDBJ whole genome shotgun (WGS) entry which is preliminary data.</text>
</comment>
<dbReference type="SUPFAM" id="SSF52540">
    <property type="entry name" value="P-loop containing nucleoside triphosphate hydrolases"/>
    <property type="match status" value="1"/>
</dbReference>
<dbReference type="InterPro" id="IPR027417">
    <property type="entry name" value="P-loop_NTPase"/>
</dbReference>
<reference evidence="3" key="1">
    <citation type="submission" date="2015-12" db="EMBL/GenBank/DDBJ databases">
        <authorList>
            <person name="Lodha T.D."/>
            <person name="Chintalapati S."/>
            <person name="Chintalapati V.R."/>
            <person name="Sravanthi T."/>
        </authorList>
    </citation>
    <scope>NUCLEOTIDE SEQUENCE [LARGE SCALE GENOMIC DNA]</scope>
    <source>
        <strain evidence="3">JC133</strain>
    </source>
</reference>
<gene>
    <name evidence="2" type="ORF">AU468_11165</name>
</gene>
<organism evidence="2 3">
    <name type="scientific">Alkalispirochaeta sphaeroplastigenens</name>
    <dbReference type="NCBI Taxonomy" id="1187066"/>
    <lineage>
        <taxon>Bacteria</taxon>
        <taxon>Pseudomonadati</taxon>
        <taxon>Spirochaetota</taxon>
        <taxon>Spirochaetia</taxon>
        <taxon>Spirochaetales</taxon>
        <taxon>Spirochaetaceae</taxon>
        <taxon>Alkalispirochaeta</taxon>
    </lineage>
</organism>
<feature type="region of interest" description="Disordered" evidence="1">
    <location>
        <begin position="241"/>
        <end position="267"/>
    </location>
</feature>
<keyword evidence="3" id="KW-1185">Reference proteome</keyword>
<dbReference type="RefSeq" id="WP_103680801.1">
    <property type="nucleotide sequence ID" value="NZ_LPWH01000112.1"/>
</dbReference>
<evidence type="ECO:0000313" key="2">
    <source>
        <dbReference type="EMBL" id="POQ98948.1"/>
    </source>
</evidence>
<name>A0A2S4JHB1_9SPIO</name>
<dbReference type="AlphaFoldDB" id="A0A2S4JHB1"/>